<organism evidence="3 4">
    <name type="scientific">Neolewinella xylanilytica</name>
    <dbReference type="NCBI Taxonomy" id="1514080"/>
    <lineage>
        <taxon>Bacteria</taxon>
        <taxon>Pseudomonadati</taxon>
        <taxon>Bacteroidota</taxon>
        <taxon>Saprospiria</taxon>
        <taxon>Saprospirales</taxon>
        <taxon>Lewinellaceae</taxon>
        <taxon>Neolewinella</taxon>
    </lineage>
</organism>
<dbReference type="InterPro" id="IPR027417">
    <property type="entry name" value="P-loop_NTPase"/>
</dbReference>
<dbReference type="Gene3D" id="3.40.1390.20">
    <property type="entry name" value="HprK N-terminal domain-like"/>
    <property type="match status" value="1"/>
</dbReference>
<dbReference type="Proteomes" id="UP000237662">
    <property type="component" value="Unassembled WGS sequence"/>
</dbReference>
<reference evidence="3 4" key="1">
    <citation type="submission" date="2018-02" db="EMBL/GenBank/DDBJ databases">
        <title>Genomic Encyclopedia of Archaeal and Bacterial Type Strains, Phase II (KMG-II): from individual species to whole genera.</title>
        <authorList>
            <person name="Goeker M."/>
        </authorList>
    </citation>
    <scope>NUCLEOTIDE SEQUENCE [LARGE SCALE GENOMIC DNA]</scope>
    <source>
        <strain evidence="3 4">DSM 29526</strain>
    </source>
</reference>
<evidence type="ECO:0008006" key="5">
    <source>
        <dbReference type="Google" id="ProtNLM"/>
    </source>
</evidence>
<protein>
    <recommendedName>
        <fullName evidence="5">DRTGG domain-containing protein</fullName>
    </recommendedName>
</protein>
<evidence type="ECO:0000313" key="3">
    <source>
        <dbReference type="EMBL" id="PPK84346.1"/>
    </source>
</evidence>
<keyword evidence="2" id="KW-0315">Glutamine amidotransferase</keyword>
<accession>A0A2S6I0F9</accession>
<comment type="subunit">
    <text evidence="1">Homohexamer.</text>
</comment>
<proteinExistence type="predicted"/>
<dbReference type="Pfam" id="PF13500">
    <property type="entry name" value="AAA_26"/>
    <property type="match status" value="1"/>
</dbReference>
<dbReference type="Gene3D" id="3.40.50.300">
    <property type="entry name" value="P-loop containing nucleotide triphosphate hydrolases"/>
    <property type="match status" value="1"/>
</dbReference>
<comment type="caution">
    <text evidence="3">The sequence shown here is derived from an EMBL/GenBank/DDBJ whole genome shotgun (WGS) entry which is preliminary data.</text>
</comment>
<keyword evidence="4" id="KW-1185">Reference proteome</keyword>
<evidence type="ECO:0000256" key="1">
    <source>
        <dbReference type="ARBA" id="ARBA00011643"/>
    </source>
</evidence>
<name>A0A2S6I0F9_9BACT</name>
<dbReference type="SUPFAM" id="SSF52540">
    <property type="entry name" value="P-loop containing nucleoside triphosphate hydrolases"/>
    <property type="match status" value="1"/>
</dbReference>
<gene>
    <name evidence="3" type="ORF">CLV84_4116</name>
</gene>
<sequence>MSIDRLYIAATSQHVGKTTCTLGLMAAIQQRGKRVSYCKPVGQEWVEMGGLQVDKDALLFARGMEFDLKAELHSPVIIGRGVTARYLDHPADFDFRTAITKASRKLQARNEFVIYEGTGHPGVGSVCDVSNAQVAQLLNAPVVMIVEGGIGSTIDRLNMNLAMFRERRVPVRGVIVNKTRPAKLEKVRKYVGMYLEKKGIPLLGVLPFEKVLANPIMASVRHSIKGRTLLNREGLDNQVENIASGSLLAQEEVENLKNLLVIVSHRRLNEALSALQSILQDRSLPGTTISGVVVTGLSDEEADLPHSEFLTAHNIPVVACSLDTYGAAVRISQMEVKINLKTPWKIRRAVELIEEHIDLDLLL</sequence>
<dbReference type="EMBL" id="PTJC01000008">
    <property type="protein sequence ID" value="PPK84346.1"/>
    <property type="molecule type" value="Genomic_DNA"/>
</dbReference>
<dbReference type="PANTHER" id="PTHR21343">
    <property type="entry name" value="DETHIOBIOTIN SYNTHETASE"/>
    <property type="match status" value="1"/>
</dbReference>
<dbReference type="AlphaFoldDB" id="A0A2S6I0F9"/>
<dbReference type="SUPFAM" id="SSF75138">
    <property type="entry name" value="HprK N-terminal domain-like"/>
    <property type="match status" value="1"/>
</dbReference>
<evidence type="ECO:0000256" key="2">
    <source>
        <dbReference type="ARBA" id="ARBA00022962"/>
    </source>
</evidence>
<dbReference type="PANTHER" id="PTHR21343:SF8">
    <property type="entry name" value="DRTGG DOMAIN-CONTAINING PROTEIN"/>
    <property type="match status" value="1"/>
</dbReference>
<dbReference type="RefSeq" id="WP_245911570.1">
    <property type="nucleotide sequence ID" value="NZ_PTJC01000008.1"/>
</dbReference>
<evidence type="ECO:0000313" key="4">
    <source>
        <dbReference type="Proteomes" id="UP000237662"/>
    </source>
</evidence>
<dbReference type="InterPro" id="IPR028979">
    <property type="entry name" value="Ser_kin/Pase_Hpr-like_N_sf"/>
</dbReference>
<dbReference type="CDD" id="cd03109">
    <property type="entry name" value="DTBS"/>
    <property type="match status" value="1"/>
</dbReference>